<dbReference type="SUPFAM" id="SSF81301">
    <property type="entry name" value="Nucleotidyltransferase"/>
    <property type="match status" value="1"/>
</dbReference>
<evidence type="ECO:0000259" key="1">
    <source>
        <dbReference type="Pfam" id="PF01909"/>
    </source>
</evidence>
<sequence>MAERVAETCLDLCEDCEVYVIGSVARGTATALSDLDVLVVVPRKCEPRALKKKVLRKVIWNIPYDYPLNLHIVQKGEEEKWLRKGFVKIK</sequence>
<keyword evidence="3" id="KW-1185">Reference proteome</keyword>
<evidence type="ECO:0000313" key="2">
    <source>
        <dbReference type="EMBL" id="UXD22677.1"/>
    </source>
</evidence>
<dbReference type="AlphaFoldDB" id="A0A977KBP4"/>
<dbReference type="EMBL" id="CP006868">
    <property type="protein sequence ID" value="UXD22677.1"/>
    <property type="molecule type" value="Genomic_DNA"/>
</dbReference>
<organism evidence="2 3">
    <name type="scientific">Ignicoccus pacificus DSM 13166</name>
    <dbReference type="NCBI Taxonomy" id="940294"/>
    <lineage>
        <taxon>Archaea</taxon>
        <taxon>Thermoproteota</taxon>
        <taxon>Thermoprotei</taxon>
        <taxon>Desulfurococcales</taxon>
        <taxon>Desulfurococcaceae</taxon>
        <taxon>Ignicoccus</taxon>
    </lineage>
</organism>
<reference evidence="2" key="1">
    <citation type="submission" date="2013-11" db="EMBL/GenBank/DDBJ databases">
        <title>Comparative genomics of Ignicoccus.</title>
        <authorList>
            <person name="Podar M."/>
        </authorList>
    </citation>
    <scope>NUCLEOTIDE SEQUENCE</scope>
    <source>
        <strain evidence="2">DSM 13166</strain>
    </source>
</reference>
<dbReference type="PANTHER" id="PTHR37030">
    <property type="entry name" value="NUCLEOTIDYLTRANSFERASE"/>
    <property type="match status" value="1"/>
</dbReference>
<protein>
    <submittedName>
        <fullName evidence="2">DNA polymerase</fullName>
    </submittedName>
</protein>
<dbReference type="InterPro" id="IPR002934">
    <property type="entry name" value="Polymerase_NTP_transf_dom"/>
</dbReference>
<name>A0A977KBP4_9CREN</name>
<dbReference type="Gene3D" id="3.30.460.10">
    <property type="entry name" value="Beta Polymerase, domain 2"/>
    <property type="match status" value="1"/>
</dbReference>
<dbReference type="InterPro" id="IPR043519">
    <property type="entry name" value="NT_sf"/>
</dbReference>
<dbReference type="Pfam" id="PF01909">
    <property type="entry name" value="NTP_transf_2"/>
    <property type="match status" value="1"/>
</dbReference>
<dbReference type="PANTHER" id="PTHR37030:SF3">
    <property type="entry name" value="POLYMERASE NUCLEOTIDYL TRANSFERASE DOMAIN-CONTAINING PROTEIN"/>
    <property type="match status" value="1"/>
</dbReference>
<evidence type="ECO:0000313" key="3">
    <source>
        <dbReference type="Proteomes" id="UP001063698"/>
    </source>
</evidence>
<gene>
    <name evidence="2" type="ORF">IPA_07255</name>
</gene>
<dbReference type="GO" id="GO:0016779">
    <property type="term" value="F:nucleotidyltransferase activity"/>
    <property type="evidence" value="ECO:0007669"/>
    <property type="project" value="InterPro"/>
</dbReference>
<proteinExistence type="predicted"/>
<dbReference type="Proteomes" id="UP001063698">
    <property type="component" value="Chromosome"/>
</dbReference>
<dbReference type="CDD" id="cd05403">
    <property type="entry name" value="NT_KNTase_like"/>
    <property type="match status" value="1"/>
</dbReference>
<accession>A0A977KBP4</accession>
<feature type="domain" description="Polymerase nucleotidyl transferase" evidence="1">
    <location>
        <begin position="4"/>
        <end position="86"/>
    </location>
</feature>
<dbReference type="KEGG" id="ipc:IPA_07255"/>